<dbReference type="Gene3D" id="3.40.50.300">
    <property type="entry name" value="P-loop containing nucleotide triphosphate hydrolases"/>
    <property type="match status" value="1"/>
</dbReference>
<dbReference type="InterPro" id="IPR005116">
    <property type="entry name" value="Transp-assoc_OB_typ1"/>
</dbReference>
<dbReference type="PROSITE" id="PS00211">
    <property type="entry name" value="ABC_TRANSPORTER_1"/>
    <property type="match status" value="1"/>
</dbReference>
<keyword evidence="2" id="KW-1003">Cell membrane</keyword>
<dbReference type="InterPro" id="IPR015853">
    <property type="entry name" value="ABC_transpr_FbpC"/>
</dbReference>
<dbReference type="AlphaFoldDB" id="A0A6J6V0K3"/>
<evidence type="ECO:0000256" key="4">
    <source>
        <dbReference type="ARBA" id="ARBA00022505"/>
    </source>
</evidence>
<evidence type="ECO:0000256" key="2">
    <source>
        <dbReference type="ARBA" id="ARBA00022475"/>
    </source>
</evidence>
<keyword evidence="5" id="KW-0547">Nucleotide-binding</keyword>
<keyword evidence="9" id="KW-0472">Membrane</keyword>
<dbReference type="Pfam" id="PF03459">
    <property type="entry name" value="TOBE"/>
    <property type="match status" value="1"/>
</dbReference>
<evidence type="ECO:0000256" key="1">
    <source>
        <dbReference type="ARBA" id="ARBA00022448"/>
    </source>
</evidence>
<dbReference type="InterPro" id="IPR003593">
    <property type="entry name" value="AAA+_ATPase"/>
</dbReference>
<keyword evidence="8" id="KW-0406">Ion transport</keyword>
<dbReference type="PANTHER" id="PTHR42781">
    <property type="entry name" value="SPERMIDINE/PUTRESCINE IMPORT ATP-BINDING PROTEIN POTA"/>
    <property type="match status" value="1"/>
</dbReference>
<dbReference type="InterPro" id="IPR008995">
    <property type="entry name" value="Mo/tungstate-bd_C_term_dom"/>
</dbReference>
<dbReference type="GO" id="GO:0016020">
    <property type="term" value="C:membrane"/>
    <property type="evidence" value="ECO:0007669"/>
    <property type="project" value="InterPro"/>
</dbReference>
<dbReference type="InterPro" id="IPR017871">
    <property type="entry name" value="ABC_transporter-like_CS"/>
</dbReference>
<accession>A0A6J6V0K3</accession>
<dbReference type="Gene3D" id="2.40.50.100">
    <property type="match status" value="1"/>
</dbReference>
<evidence type="ECO:0000259" key="10">
    <source>
        <dbReference type="PROSITE" id="PS50893"/>
    </source>
</evidence>
<dbReference type="SMART" id="SM00382">
    <property type="entry name" value="AAA"/>
    <property type="match status" value="1"/>
</dbReference>
<evidence type="ECO:0000256" key="7">
    <source>
        <dbReference type="ARBA" id="ARBA00023004"/>
    </source>
</evidence>
<dbReference type="GO" id="GO:0016887">
    <property type="term" value="F:ATP hydrolysis activity"/>
    <property type="evidence" value="ECO:0007669"/>
    <property type="project" value="InterPro"/>
</dbReference>
<evidence type="ECO:0000313" key="12">
    <source>
        <dbReference type="EMBL" id="CAB4765114.1"/>
    </source>
</evidence>
<dbReference type="InterPro" id="IPR004606">
    <property type="entry name" value="Mop_domain"/>
</dbReference>
<feature type="domain" description="Mop" evidence="11">
    <location>
        <begin position="285"/>
        <end position="349"/>
    </location>
</feature>
<feature type="domain" description="ABC transporter" evidence="10">
    <location>
        <begin position="1"/>
        <end position="236"/>
    </location>
</feature>
<dbReference type="PANTHER" id="PTHR42781:SF4">
    <property type="entry name" value="SPERMIDINE_PUTRESCINE IMPORT ATP-BINDING PROTEIN POTA"/>
    <property type="match status" value="1"/>
</dbReference>
<name>A0A6J6V0K3_9ZZZZ</name>
<evidence type="ECO:0000256" key="9">
    <source>
        <dbReference type="ARBA" id="ARBA00023136"/>
    </source>
</evidence>
<dbReference type="SUPFAM" id="SSF50331">
    <property type="entry name" value="MOP-like"/>
    <property type="match status" value="1"/>
</dbReference>
<sequence length="350" mass="37143">MRLSATIKLQLGALDLDVELAVESGGVLAILGPNGSGKSTLLRCLAGLQPIDEGRITLGDQVLDDPRTGTFVPPEQRQVSVVFQDYLLFAHLDATDNVAFGLHARGVRRNVAQRKASVWLDRLGLTSHAHHRPGALSGGQQQRVALARALATDPQLLLLDEPLAALDAATRAEVRRELRTHLAAFDGVRVLVTHDPLDAYALADFVVVLEAGHVTQTGSLASIAAQPRSRYVAQLVGTNLVTGTTSGTTFTTTAGASLVVDGECQGATYASIPPRAIALYRAQPDGSPRNVWRTTISHIETSFDRVRVSLADPLPLAAEVTAAGLAALGRHPGDEVWVSVKTTEITTYPA</sequence>
<dbReference type="PROSITE" id="PS50893">
    <property type="entry name" value="ABC_TRANSPORTER_2"/>
    <property type="match status" value="1"/>
</dbReference>
<evidence type="ECO:0000256" key="6">
    <source>
        <dbReference type="ARBA" id="ARBA00022840"/>
    </source>
</evidence>
<dbReference type="EMBL" id="CAFBOS010000085">
    <property type="protein sequence ID" value="CAB4998853.1"/>
    <property type="molecule type" value="Genomic_DNA"/>
</dbReference>
<evidence type="ECO:0000256" key="5">
    <source>
        <dbReference type="ARBA" id="ARBA00022741"/>
    </source>
</evidence>
<organism evidence="12">
    <name type="scientific">freshwater metagenome</name>
    <dbReference type="NCBI Taxonomy" id="449393"/>
    <lineage>
        <taxon>unclassified sequences</taxon>
        <taxon>metagenomes</taxon>
        <taxon>ecological metagenomes</taxon>
    </lineage>
</organism>
<keyword evidence="1" id="KW-0813">Transport</keyword>
<dbReference type="PROSITE" id="PS51866">
    <property type="entry name" value="MOP"/>
    <property type="match status" value="1"/>
</dbReference>
<keyword evidence="4" id="KW-0500">Molybdenum</keyword>
<dbReference type="CDD" id="cd03259">
    <property type="entry name" value="ABC_Carb_Solutes_like"/>
    <property type="match status" value="1"/>
</dbReference>
<keyword evidence="6" id="KW-0067">ATP-binding</keyword>
<evidence type="ECO:0000256" key="3">
    <source>
        <dbReference type="ARBA" id="ARBA00022496"/>
    </source>
</evidence>
<gene>
    <name evidence="12" type="ORF">UFOPK2754_02707</name>
    <name evidence="13" type="ORF">UFOPK3967_01500</name>
</gene>
<evidence type="ECO:0000259" key="11">
    <source>
        <dbReference type="PROSITE" id="PS51866"/>
    </source>
</evidence>
<evidence type="ECO:0000313" key="13">
    <source>
        <dbReference type="EMBL" id="CAB4998853.1"/>
    </source>
</evidence>
<dbReference type="EMBL" id="CAEZYR010000134">
    <property type="protein sequence ID" value="CAB4765114.1"/>
    <property type="molecule type" value="Genomic_DNA"/>
</dbReference>
<protein>
    <submittedName>
        <fullName evidence="12">Unannotated protein</fullName>
    </submittedName>
</protein>
<dbReference type="GO" id="GO:0015689">
    <property type="term" value="P:molybdate ion transport"/>
    <property type="evidence" value="ECO:0007669"/>
    <property type="project" value="InterPro"/>
</dbReference>
<reference evidence="12" key="1">
    <citation type="submission" date="2020-05" db="EMBL/GenBank/DDBJ databases">
        <authorList>
            <person name="Chiriac C."/>
            <person name="Salcher M."/>
            <person name="Ghai R."/>
            <person name="Kavagutti S V."/>
        </authorList>
    </citation>
    <scope>NUCLEOTIDE SEQUENCE</scope>
</reference>
<evidence type="ECO:0000256" key="8">
    <source>
        <dbReference type="ARBA" id="ARBA00023065"/>
    </source>
</evidence>
<dbReference type="GO" id="GO:0005524">
    <property type="term" value="F:ATP binding"/>
    <property type="evidence" value="ECO:0007669"/>
    <property type="project" value="UniProtKB-KW"/>
</dbReference>
<dbReference type="InterPro" id="IPR027417">
    <property type="entry name" value="P-loop_NTPase"/>
</dbReference>
<dbReference type="GO" id="GO:0015408">
    <property type="term" value="F:ABC-type ferric iron transporter activity"/>
    <property type="evidence" value="ECO:0007669"/>
    <property type="project" value="InterPro"/>
</dbReference>
<dbReference type="InterPro" id="IPR050093">
    <property type="entry name" value="ABC_SmlMolc_Importer"/>
</dbReference>
<proteinExistence type="predicted"/>
<keyword evidence="7" id="KW-0408">Iron</keyword>
<dbReference type="Pfam" id="PF00005">
    <property type="entry name" value="ABC_tran"/>
    <property type="match status" value="1"/>
</dbReference>
<keyword evidence="3" id="KW-0410">Iron transport</keyword>
<dbReference type="InterPro" id="IPR003439">
    <property type="entry name" value="ABC_transporter-like_ATP-bd"/>
</dbReference>
<dbReference type="SUPFAM" id="SSF52540">
    <property type="entry name" value="P-loop containing nucleoside triphosphate hydrolases"/>
    <property type="match status" value="1"/>
</dbReference>